<evidence type="ECO:0000256" key="4">
    <source>
        <dbReference type="ARBA" id="ARBA00022840"/>
    </source>
</evidence>
<dbReference type="PROSITE" id="PS00108">
    <property type="entry name" value="PROTEIN_KINASE_ST"/>
    <property type="match status" value="1"/>
</dbReference>
<dbReference type="PROSITE" id="PS50011">
    <property type="entry name" value="PROTEIN_KINASE_DOM"/>
    <property type="match status" value="1"/>
</dbReference>
<proteinExistence type="predicted"/>
<dbReference type="Pfam" id="PF13424">
    <property type="entry name" value="TPR_12"/>
    <property type="match status" value="2"/>
</dbReference>
<dbReference type="SUPFAM" id="SSF56112">
    <property type="entry name" value="Protein kinase-like (PK-like)"/>
    <property type="match status" value="1"/>
</dbReference>
<dbReference type="Gene3D" id="3.30.200.20">
    <property type="entry name" value="Phosphorylase Kinase, domain 1"/>
    <property type="match status" value="1"/>
</dbReference>
<keyword evidence="2 5" id="KW-0547">Nucleotide-binding</keyword>
<dbReference type="InterPro" id="IPR017441">
    <property type="entry name" value="Protein_kinase_ATP_BS"/>
</dbReference>
<feature type="domain" description="Protein kinase" evidence="7">
    <location>
        <begin position="90"/>
        <end position="367"/>
    </location>
</feature>
<dbReference type="InterPro" id="IPR008271">
    <property type="entry name" value="Ser/Thr_kinase_AS"/>
</dbReference>
<dbReference type="Gene3D" id="1.10.510.10">
    <property type="entry name" value="Transferase(Phosphotransferase) domain 1"/>
    <property type="match status" value="1"/>
</dbReference>
<dbReference type="EMBL" id="CP051651">
    <property type="protein sequence ID" value="QJD70147.1"/>
    <property type="molecule type" value="Genomic_DNA"/>
</dbReference>
<reference evidence="8 9" key="1">
    <citation type="submission" date="2020-04" db="EMBL/GenBank/DDBJ databases">
        <title>Genome-Wide Identification of 5-Methylcytosine Sites in Bacterial Genomes By High-Throughput Sequencing of MspJI Restriction Fragments.</title>
        <authorList>
            <person name="Wu V."/>
        </authorList>
    </citation>
    <scope>NUCLEOTIDE SEQUENCE [LARGE SCALE GENOMIC DNA]</scope>
    <source>
        <strain evidence="8 9">NEB122</strain>
    </source>
</reference>
<name>A0A7Z2VEW5_XANCA</name>
<dbReference type="GO" id="GO:0004674">
    <property type="term" value="F:protein serine/threonine kinase activity"/>
    <property type="evidence" value="ECO:0007669"/>
    <property type="project" value="UniProtKB-KW"/>
</dbReference>
<dbReference type="PANTHER" id="PTHR43289">
    <property type="entry name" value="MITOGEN-ACTIVATED PROTEIN KINASE KINASE KINASE 20-RELATED"/>
    <property type="match status" value="1"/>
</dbReference>
<feature type="compositionally biased region" description="Low complexity" evidence="6">
    <location>
        <begin position="823"/>
        <end position="835"/>
    </location>
</feature>
<dbReference type="SMART" id="SM00220">
    <property type="entry name" value="S_TKc"/>
    <property type="match status" value="1"/>
</dbReference>
<dbReference type="CDD" id="cd14014">
    <property type="entry name" value="STKc_PknB_like"/>
    <property type="match status" value="1"/>
</dbReference>
<keyword evidence="1" id="KW-0808">Transferase</keyword>
<evidence type="ECO:0000313" key="9">
    <source>
        <dbReference type="Proteomes" id="UP000503498"/>
    </source>
</evidence>
<sequence>MAGGAAVSVATTWQRLEALFHQACGLPPAERDAFARAQAGDDAVLRDELLAMLAVESQATLRIRAPLKQAVAALHAPLPELPAGTRFGAWAIDRLLGAGGMGQVYLGHRADGAYEREVAIKLVAADALDAQGRALFEFECRLLAQMVHPAIAQIHDVGTDDQGRPYLVMEYLRGEPITWWCDEHRLSLHARVLLMLRVSEAVQHAHQKGVIHRDLKPSNVLVSDIDGRPMPGVIDFGIAIDAANPGLTSAHGRGTPGYMSPEQARGAQEVDARSDIYALGAMFYELSCGLAPVAGSDGVPQPPSQRVAAVPAAARARICAARATTPVQLLQQLRDGLDAIVLRALAPEPGARYASVSALLDDLHRWLDGYPPRALQAGRWLRLRKFTQRHRSGVLAGGLVAVASIGGVGATLWSLQQAARDAQRARVTGDFMSSVLSSVDPGVAQDLDKTLMLRVLEQASQRAARELAGQPDARTDVELTLGRTLIALAKYPQAVEHLRTAQRLARESAGEGSLPALKATSMLGQALRGAGKREEAAQLLRQGIAHAQRGDAQQQTMANDMRGWLAWTLRDQGRIAEAMTESRHAYVAALANPATRAGQRIDAGNVYAAMLAEVGQVAPAIALQRALLRDRIALDGPEHPFVLSMRNSLSVYLLMQRDFAGAEAELTPLLQIHRKLYGDNAADTLMVEGNLAGALRQQGKLAEAGPHYRAALERARRMFGEDAPETITFRSNHAFWLLDAGQAAQSLAEQRATLTASLRVLGRAHPQTAEILRGMSEAERTLGRTADARAHAQQAVQILTGIFGNAEEPLRAARQTLAQLQPATPTPADADADAASTSVVAQR</sequence>
<evidence type="ECO:0000256" key="3">
    <source>
        <dbReference type="ARBA" id="ARBA00022777"/>
    </source>
</evidence>
<dbReference type="PROSITE" id="PS00107">
    <property type="entry name" value="PROTEIN_KINASE_ATP"/>
    <property type="match status" value="1"/>
</dbReference>
<dbReference type="SMART" id="SM00028">
    <property type="entry name" value="TPR"/>
    <property type="match status" value="4"/>
</dbReference>
<accession>A0A7Z2VEW5</accession>
<dbReference type="InterPro" id="IPR019734">
    <property type="entry name" value="TPR_rpt"/>
</dbReference>
<keyword evidence="4 5" id="KW-0067">ATP-binding</keyword>
<evidence type="ECO:0000259" key="7">
    <source>
        <dbReference type="PROSITE" id="PS50011"/>
    </source>
</evidence>
<evidence type="ECO:0000256" key="6">
    <source>
        <dbReference type="SAM" id="MobiDB-lite"/>
    </source>
</evidence>
<feature type="binding site" evidence="5">
    <location>
        <position position="121"/>
    </location>
    <ligand>
        <name>ATP</name>
        <dbReference type="ChEBI" id="CHEBI:30616"/>
    </ligand>
</feature>
<dbReference type="SUPFAM" id="SSF48452">
    <property type="entry name" value="TPR-like"/>
    <property type="match status" value="3"/>
</dbReference>
<dbReference type="AlphaFoldDB" id="A0A7Z2VEW5"/>
<dbReference type="Gene3D" id="1.25.40.10">
    <property type="entry name" value="Tetratricopeptide repeat domain"/>
    <property type="match status" value="2"/>
</dbReference>
<dbReference type="Pfam" id="PF13374">
    <property type="entry name" value="TPR_10"/>
    <property type="match status" value="2"/>
</dbReference>
<gene>
    <name evidence="8" type="ORF">HG421_17725</name>
</gene>
<organism evidence="8 9">
    <name type="scientific">Xanthomonas campestris pv. badrii</name>
    <dbReference type="NCBI Taxonomy" id="149696"/>
    <lineage>
        <taxon>Bacteria</taxon>
        <taxon>Pseudomonadati</taxon>
        <taxon>Pseudomonadota</taxon>
        <taxon>Gammaproteobacteria</taxon>
        <taxon>Lysobacterales</taxon>
        <taxon>Lysobacteraceae</taxon>
        <taxon>Xanthomonas</taxon>
    </lineage>
</organism>
<dbReference type="Pfam" id="PF00069">
    <property type="entry name" value="Pkinase"/>
    <property type="match status" value="1"/>
</dbReference>
<dbReference type="InterPro" id="IPR011990">
    <property type="entry name" value="TPR-like_helical_dom_sf"/>
</dbReference>
<dbReference type="RefSeq" id="WP_169708247.1">
    <property type="nucleotide sequence ID" value="NZ_CP051651.1"/>
</dbReference>
<dbReference type="InterPro" id="IPR011009">
    <property type="entry name" value="Kinase-like_dom_sf"/>
</dbReference>
<protein>
    <submittedName>
        <fullName evidence="8">Serine/threonine protein kinase</fullName>
    </submittedName>
</protein>
<evidence type="ECO:0000256" key="5">
    <source>
        <dbReference type="PROSITE-ProRule" id="PRU10141"/>
    </source>
</evidence>
<feature type="region of interest" description="Disordered" evidence="6">
    <location>
        <begin position="823"/>
        <end position="843"/>
    </location>
</feature>
<dbReference type="InterPro" id="IPR000719">
    <property type="entry name" value="Prot_kinase_dom"/>
</dbReference>
<evidence type="ECO:0000313" key="8">
    <source>
        <dbReference type="EMBL" id="QJD70147.1"/>
    </source>
</evidence>
<keyword evidence="3 8" id="KW-0418">Kinase</keyword>
<evidence type="ECO:0000256" key="1">
    <source>
        <dbReference type="ARBA" id="ARBA00022679"/>
    </source>
</evidence>
<dbReference type="Proteomes" id="UP000503498">
    <property type="component" value="Chromosome"/>
</dbReference>
<evidence type="ECO:0000256" key="2">
    <source>
        <dbReference type="ARBA" id="ARBA00022741"/>
    </source>
</evidence>
<dbReference type="GO" id="GO:0005524">
    <property type="term" value="F:ATP binding"/>
    <property type="evidence" value="ECO:0007669"/>
    <property type="project" value="UniProtKB-UniRule"/>
</dbReference>
<reference evidence="8 9" key="2">
    <citation type="submission" date="2020-04" db="EMBL/GenBank/DDBJ databases">
        <authorList>
            <person name="Fomenkov A."/>
            <person name="Anton B.P."/>
            <person name="Roberts R.J."/>
        </authorList>
    </citation>
    <scope>NUCLEOTIDE SEQUENCE [LARGE SCALE GENOMIC DNA]</scope>
    <source>
        <strain evidence="8 9">NEB122</strain>
    </source>
</reference>
<dbReference type="PANTHER" id="PTHR43289:SF6">
    <property type="entry name" value="SERINE_THREONINE-PROTEIN KINASE NEKL-3"/>
    <property type="match status" value="1"/>
</dbReference>
<keyword evidence="8" id="KW-0723">Serine/threonine-protein kinase</keyword>